<protein>
    <submittedName>
        <fullName evidence="3">Protein of uncharacterized function (DUF1533)</fullName>
    </submittedName>
</protein>
<dbReference type="InterPro" id="IPR013783">
    <property type="entry name" value="Ig-like_fold"/>
</dbReference>
<sequence>MIYPTGAIAAILAGLALGAGVAIATGTGKNDHNNDEPSVTPEQPTLTVGKLGQDNVLNASEVKIAQLLSGLTTGVAAGATITLTLNGKSYTTTVGADGKWSFDFSSAALSGLKDGNYQLTVKVTNQDGVSVEKTISVLVDTTPPALTVNKLTGDDHLTGAELKAAQALSGTGEAGLTITITLNGKTYTTTVGSNGKWSLQLPAADLALLKNGNYELIVTSVDKVGNQTTVDHQISVDTTVVNPTPQITINALTGDNVINANEAKSTQTLSGHTQNVEAGQTVTITLNGKTYSAVVQGDGSWSLSLPAADLAALANGSTTLNAAVTDKAGQSANAHENITVDLTAPVLTVNKLAGDDVLNAAEAQTSQTLSGTSNPGQTIVVTLNGKTYTTVTGGDGKWSLVLPAADLQALAQGDNTLTVTATDAAGNSTTVTEHLQVDTVPPVLTLDKFTGDDVVTGRRAKIRAKYYRYRLRQRSRAGGQRVIQWQNLYRDRRRRWQMEHQRACRRYGCPDQRQL</sequence>
<feature type="domain" description="Bacterial Ig-like" evidence="2">
    <location>
        <begin position="169"/>
        <end position="238"/>
    </location>
</feature>
<feature type="domain" description="Bacterial Ig-like" evidence="2">
    <location>
        <begin position="77"/>
        <end position="141"/>
    </location>
</feature>
<dbReference type="Pfam" id="PF19077">
    <property type="entry name" value="Big_13"/>
    <property type="match status" value="4"/>
</dbReference>
<keyword evidence="1" id="KW-0732">Signal</keyword>
<accession>A0A4V6KU45</accession>
<feature type="signal peptide" evidence="1">
    <location>
        <begin position="1"/>
        <end position="24"/>
    </location>
</feature>
<dbReference type="Gene3D" id="2.60.40.10">
    <property type="entry name" value="Immunoglobulins"/>
    <property type="match status" value="4"/>
</dbReference>
<dbReference type="NCBIfam" id="NF033510">
    <property type="entry name" value="Ca_tandemer"/>
    <property type="match status" value="4"/>
</dbReference>
<name>A0A4V6KU45_SERFO</name>
<dbReference type="NCBIfam" id="NF012196">
    <property type="entry name" value="Ig_like_ice"/>
    <property type="match status" value="2"/>
</dbReference>
<evidence type="ECO:0000256" key="1">
    <source>
        <dbReference type="SAM" id="SignalP"/>
    </source>
</evidence>
<dbReference type="InterPro" id="IPR044016">
    <property type="entry name" value="Big_13"/>
</dbReference>
<dbReference type="AlphaFoldDB" id="A0A4V6KU45"/>
<gene>
    <name evidence="3" type="ORF">NCTC12965_05452</name>
</gene>
<dbReference type="EMBL" id="CABEEZ010000116">
    <property type="protein sequence ID" value="VTR46898.1"/>
    <property type="molecule type" value="Genomic_DNA"/>
</dbReference>
<feature type="domain" description="Bacterial Ig-like" evidence="2">
    <location>
        <begin position="264"/>
        <end position="341"/>
    </location>
</feature>
<evidence type="ECO:0000259" key="2">
    <source>
        <dbReference type="Pfam" id="PF19077"/>
    </source>
</evidence>
<organism evidence="3">
    <name type="scientific">Serratia fonticola</name>
    <dbReference type="NCBI Taxonomy" id="47917"/>
    <lineage>
        <taxon>Bacteria</taxon>
        <taxon>Pseudomonadati</taxon>
        <taxon>Pseudomonadota</taxon>
        <taxon>Gammaproteobacteria</taxon>
        <taxon>Enterobacterales</taxon>
        <taxon>Yersiniaceae</taxon>
        <taxon>Serratia</taxon>
    </lineage>
</organism>
<feature type="chain" id="PRO_5020334160" evidence="1">
    <location>
        <begin position="25"/>
        <end position="515"/>
    </location>
</feature>
<reference evidence="3" key="1">
    <citation type="submission" date="2019-05" db="EMBL/GenBank/DDBJ databases">
        <authorList>
            <consortium name="Pathogen Informatics"/>
        </authorList>
    </citation>
    <scope>NUCLEOTIDE SEQUENCE [LARGE SCALE GENOMIC DNA]</scope>
    <source>
        <strain evidence="3">NCTC12965</strain>
    </source>
</reference>
<proteinExistence type="predicted"/>
<dbReference type="InterPro" id="IPR049826">
    <property type="entry name" value="Ig-like_ice"/>
</dbReference>
<evidence type="ECO:0000313" key="3">
    <source>
        <dbReference type="EMBL" id="VTR46898.1"/>
    </source>
</evidence>
<feature type="domain" description="Bacterial Ig-like" evidence="2">
    <location>
        <begin position="365"/>
        <end position="439"/>
    </location>
</feature>